<evidence type="ECO:0008006" key="4">
    <source>
        <dbReference type="Google" id="ProtNLM"/>
    </source>
</evidence>
<sequence>MTIHAFHDSLVKRLLDHQVVDREGRLLGKVDDLALREDGDGLVVEGLLIGPGALAPRYPGVLGRWGWAIWRRLNHPDDPGVVLVPWREITDLGSAIQVVDRAGAELLASFGLERWLRRHLIGRIPGAKGDGDQFDDDSPWSGGRHGPIPQRGSDGDVHRMTELFAMAVIDEGHEAGRHITDLEARTAFVGSGPRLTRVLVGPCVVGSSLGYSSEEQDGPRVIRWIVDAVHREAHWHDVADLAEISWSQGWVRLRGEASGHGDG</sequence>
<dbReference type="Proteomes" id="UP001381003">
    <property type="component" value="Chromosome"/>
</dbReference>
<name>A0ABZ2FGJ2_9MICO</name>
<organism evidence="2 3">
    <name type="scientific">Janibacter terrae</name>
    <dbReference type="NCBI Taxonomy" id="103817"/>
    <lineage>
        <taxon>Bacteria</taxon>
        <taxon>Bacillati</taxon>
        <taxon>Actinomycetota</taxon>
        <taxon>Actinomycetes</taxon>
        <taxon>Micrococcales</taxon>
        <taxon>Intrasporangiaceae</taxon>
        <taxon>Janibacter</taxon>
    </lineage>
</organism>
<feature type="region of interest" description="Disordered" evidence="1">
    <location>
        <begin position="127"/>
        <end position="154"/>
    </location>
</feature>
<dbReference type="RefSeq" id="WP_338539023.1">
    <property type="nucleotide sequence ID" value="NZ_CP104874.1"/>
</dbReference>
<dbReference type="EMBL" id="CP104874">
    <property type="protein sequence ID" value="WWF06449.1"/>
    <property type="molecule type" value="Genomic_DNA"/>
</dbReference>
<evidence type="ECO:0000256" key="1">
    <source>
        <dbReference type="SAM" id="MobiDB-lite"/>
    </source>
</evidence>
<keyword evidence="3" id="KW-1185">Reference proteome</keyword>
<gene>
    <name evidence="2" type="ORF">N5P18_06130</name>
</gene>
<proteinExistence type="predicted"/>
<accession>A0ABZ2FGJ2</accession>
<reference evidence="2 3" key="1">
    <citation type="submission" date="2022-09" db="EMBL/GenBank/DDBJ databases">
        <title>Complete genome sequence of Janibacter terrae strain COS04-44, PCL-degrading bacteria isolated from oil spilled coast.</title>
        <authorList>
            <person name="Park H."/>
            <person name="Kim J.Y."/>
            <person name="An S.H."/>
            <person name="Lee C.M."/>
            <person name="Weon H.-Y."/>
        </authorList>
    </citation>
    <scope>NUCLEOTIDE SEQUENCE [LARGE SCALE GENOMIC DNA]</scope>
    <source>
        <strain evidence="2 3">COS04-44</strain>
    </source>
</reference>
<protein>
    <recommendedName>
        <fullName evidence="4">PRC-barrel domain-containing protein</fullName>
    </recommendedName>
</protein>
<evidence type="ECO:0000313" key="3">
    <source>
        <dbReference type="Proteomes" id="UP001381003"/>
    </source>
</evidence>
<evidence type="ECO:0000313" key="2">
    <source>
        <dbReference type="EMBL" id="WWF06449.1"/>
    </source>
</evidence>